<protein>
    <recommendedName>
        <fullName evidence="5">FAD-binding PCMH-type domain-containing protein</fullName>
    </recommendedName>
</protein>
<evidence type="ECO:0000313" key="6">
    <source>
        <dbReference type="EMBL" id="TGO83780.1"/>
    </source>
</evidence>
<dbReference type="InterPro" id="IPR036318">
    <property type="entry name" value="FAD-bd_PCMH-like_sf"/>
</dbReference>
<dbReference type="InterPro" id="IPR016169">
    <property type="entry name" value="FAD-bd_PCMH_sub2"/>
</dbReference>
<evidence type="ECO:0000256" key="3">
    <source>
        <dbReference type="ARBA" id="ARBA00022827"/>
    </source>
</evidence>
<reference evidence="6 7" key="1">
    <citation type="submission" date="2017-12" db="EMBL/GenBank/DDBJ databases">
        <title>Comparative genomics of Botrytis spp.</title>
        <authorList>
            <person name="Valero-Jimenez C.A."/>
            <person name="Tapia P."/>
            <person name="Veloso J."/>
            <person name="Silva-Moreno E."/>
            <person name="Staats M."/>
            <person name="Valdes J.H."/>
            <person name="Van Kan J.A.L."/>
        </authorList>
    </citation>
    <scope>NUCLEOTIDE SEQUENCE [LARGE SCALE GENOMIC DNA]</scope>
    <source>
        <strain evidence="6 7">MUCL3349</strain>
    </source>
</reference>
<dbReference type="STRING" id="87229.A0A4Z1KDN6"/>
<dbReference type="PANTHER" id="PTHR42973">
    <property type="entry name" value="BINDING OXIDOREDUCTASE, PUTATIVE (AFU_ORTHOLOGUE AFUA_1G17690)-RELATED"/>
    <property type="match status" value="1"/>
</dbReference>
<evidence type="ECO:0000256" key="4">
    <source>
        <dbReference type="ARBA" id="ARBA00023002"/>
    </source>
</evidence>
<evidence type="ECO:0000313" key="7">
    <source>
        <dbReference type="Proteomes" id="UP000297280"/>
    </source>
</evidence>
<gene>
    <name evidence="6" type="ORF">BPOR_0593g00010</name>
</gene>
<dbReference type="InterPro" id="IPR050416">
    <property type="entry name" value="FAD-linked_Oxidoreductase"/>
</dbReference>
<keyword evidence="4" id="KW-0560">Oxidoreductase</keyword>
<accession>A0A4Z1KDN6</accession>
<dbReference type="InterPro" id="IPR006094">
    <property type="entry name" value="Oxid_FAD_bind_N"/>
</dbReference>
<dbReference type="EMBL" id="PQXO01000592">
    <property type="protein sequence ID" value="TGO83780.1"/>
    <property type="molecule type" value="Genomic_DNA"/>
</dbReference>
<comment type="similarity">
    <text evidence="1">Belongs to the oxygen-dependent FAD-linked oxidoreductase family.</text>
</comment>
<comment type="caution">
    <text evidence="6">The sequence shown here is derived from an EMBL/GenBank/DDBJ whole genome shotgun (WGS) entry which is preliminary data.</text>
</comment>
<keyword evidence="3" id="KW-0274">FAD</keyword>
<dbReference type="Proteomes" id="UP000297280">
    <property type="component" value="Unassembled WGS sequence"/>
</dbReference>
<name>A0A4Z1KDN6_9HELO</name>
<evidence type="ECO:0000259" key="5">
    <source>
        <dbReference type="PROSITE" id="PS51387"/>
    </source>
</evidence>
<dbReference type="PROSITE" id="PS51387">
    <property type="entry name" value="FAD_PCMH"/>
    <property type="match status" value="1"/>
</dbReference>
<keyword evidence="7" id="KW-1185">Reference proteome</keyword>
<dbReference type="PANTHER" id="PTHR42973:SF7">
    <property type="entry name" value="FAD-BINDING PCMH-TYPE DOMAIN-CONTAINING PROTEIN"/>
    <property type="match status" value="1"/>
</dbReference>
<dbReference type="AlphaFoldDB" id="A0A4Z1KDN6"/>
<dbReference type="Pfam" id="PF01565">
    <property type="entry name" value="FAD_binding_4"/>
    <property type="match status" value="1"/>
</dbReference>
<evidence type="ECO:0000256" key="2">
    <source>
        <dbReference type="ARBA" id="ARBA00022630"/>
    </source>
</evidence>
<dbReference type="Gene3D" id="3.30.465.10">
    <property type="match status" value="1"/>
</dbReference>
<sequence>MPSLLDIAENWSLPNTQKQVRWASKYSIPFVTKSGGHSAWSTIESNGIIIDLSLYKGIEVYTESGRAIIKGSTLSKEVAVTLAEAGFFTASGNGDTVGAIPYFLGGGCFITSSITGPGSDQIISARVITAKGKLINVIDDTYPDLLYAIRGVGQHLGIVTQLVIKIHLLKNLGNDDGATWVGSFVFPLDRACEVTSVMKNLMNNDQYAMAGLMMIMAPPRQEFHVWLLRLVTLGIPTMRH</sequence>
<evidence type="ECO:0000256" key="1">
    <source>
        <dbReference type="ARBA" id="ARBA00005466"/>
    </source>
</evidence>
<dbReference type="GO" id="GO:0016491">
    <property type="term" value="F:oxidoreductase activity"/>
    <property type="evidence" value="ECO:0007669"/>
    <property type="project" value="UniProtKB-KW"/>
</dbReference>
<proteinExistence type="inferred from homology"/>
<feature type="domain" description="FAD-binding PCMH-type" evidence="5">
    <location>
        <begin position="4"/>
        <end position="169"/>
    </location>
</feature>
<dbReference type="InterPro" id="IPR016166">
    <property type="entry name" value="FAD-bd_PCMH"/>
</dbReference>
<organism evidence="6 7">
    <name type="scientific">Botrytis porri</name>
    <dbReference type="NCBI Taxonomy" id="87229"/>
    <lineage>
        <taxon>Eukaryota</taxon>
        <taxon>Fungi</taxon>
        <taxon>Dikarya</taxon>
        <taxon>Ascomycota</taxon>
        <taxon>Pezizomycotina</taxon>
        <taxon>Leotiomycetes</taxon>
        <taxon>Helotiales</taxon>
        <taxon>Sclerotiniaceae</taxon>
        <taxon>Botrytis</taxon>
    </lineage>
</organism>
<dbReference type="GO" id="GO:0071949">
    <property type="term" value="F:FAD binding"/>
    <property type="evidence" value="ECO:0007669"/>
    <property type="project" value="InterPro"/>
</dbReference>
<dbReference type="SUPFAM" id="SSF56176">
    <property type="entry name" value="FAD-binding/transporter-associated domain-like"/>
    <property type="match status" value="1"/>
</dbReference>
<keyword evidence="2" id="KW-0285">Flavoprotein</keyword>